<keyword evidence="3" id="KW-1185">Reference proteome</keyword>
<dbReference type="EMBL" id="CAJVPV010001492">
    <property type="protein sequence ID" value="CAG8499456.1"/>
    <property type="molecule type" value="Genomic_DNA"/>
</dbReference>
<dbReference type="PRINTS" id="PR00348">
    <property type="entry name" value="UBIQUITIN"/>
</dbReference>
<sequence length="220" mass="25422">MKIFVRSQYKTTLYNVNSSDNILKLKQLIHDKLGIEPHDYKLSFGSKYLEEEHTFQDTGIEDYSTIHLLHRLHRLLGGSGGPLVSFEFQDLSKPIQKRKWSNSAPRWRVATWGLNLEGSCENILCEAHGKCPVIVMWGYQDFDFINDEHNCKCPICDKHVKPTTCGFANTKWKYEGLIKKSGYPPERINSIWKVAEDDGYTTFAENHTISWNSLVIRVKP</sequence>
<dbReference type="Proteomes" id="UP000789342">
    <property type="component" value="Unassembled WGS sequence"/>
</dbReference>
<dbReference type="SMART" id="SM00213">
    <property type="entry name" value="UBQ"/>
    <property type="match status" value="1"/>
</dbReference>
<reference evidence="2" key="1">
    <citation type="submission" date="2021-06" db="EMBL/GenBank/DDBJ databases">
        <authorList>
            <person name="Kallberg Y."/>
            <person name="Tangrot J."/>
            <person name="Rosling A."/>
        </authorList>
    </citation>
    <scope>NUCLEOTIDE SEQUENCE</scope>
    <source>
        <strain evidence="2">CL551</strain>
    </source>
</reference>
<dbReference type="Gene3D" id="3.10.20.90">
    <property type="entry name" value="Phosphatidylinositol 3-kinase Catalytic Subunit, Chain A, domain 1"/>
    <property type="match status" value="1"/>
</dbReference>
<proteinExistence type="predicted"/>
<dbReference type="InterPro" id="IPR019956">
    <property type="entry name" value="Ubiquitin_dom"/>
</dbReference>
<comment type="caution">
    <text evidence="2">The sequence shown here is derived from an EMBL/GenBank/DDBJ whole genome shotgun (WGS) entry which is preliminary data.</text>
</comment>
<accession>A0A9N8ZKU1</accession>
<evidence type="ECO:0000259" key="1">
    <source>
        <dbReference type="PROSITE" id="PS50053"/>
    </source>
</evidence>
<dbReference type="SUPFAM" id="SSF54236">
    <property type="entry name" value="Ubiquitin-like"/>
    <property type="match status" value="1"/>
</dbReference>
<dbReference type="OrthoDB" id="428577at2759"/>
<evidence type="ECO:0000313" key="2">
    <source>
        <dbReference type="EMBL" id="CAG8499456.1"/>
    </source>
</evidence>
<dbReference type="InterPro" id="IPR050158">
    <property type="entry name" value="Ubiquitin_ubiquitin-like"/>
</dbReference>
<organism evidence="2 3">
    <name type="scientific">Acaulospora morrowiae</name>
    <dbReference type="NCBI Taxonomy" id="94023"/>
    <lineage>
        <taxon>Eukaryota</taxon>
        <taxon>Fungi</taxon>
        <taxon>Fungi incertae sedis</taxon>
        <taxon>Mucoromycota</taxon>
        <taxon>Glomeromycotina</taxon>
        <taxon>Glomeromycetes</taxon>
        <taxon>Diversisporales</taxon>
        <taxon>Acaulosporaceae</taxon>
        <taxon>Acaulospora</taxon>
    </lineage>
</organism>
<gene>
    <name evidence="2" type="ORF">AMORRO_LOCUS3180</name>
</gene>
<evidence type="ECO:0000313" key="3">
    <source>
        <dbReference type="Proteomes" id="UP000789342"/>
    </source>
</evidence>
<protein>
    <submittedName>
        <fullName evidence="2">16354_t:CDS:1</fullName>
    </submittedName>
</protein>
<dbReference type="PANTHER" id="PTHR10666">
    <property type="entry name" value="UBIQUITIN"/>
    <property type="match status" value="1"/>
</dbReference>
<feature type="domain" description="Ubiquitin-like" evidence="1">
    <location>
        <begin position="1"/>
        <end position="71"/>
    </location>
</feature>
<dbReference type="AlphaFoldDB" id="A0A9N8ZKU1"/>
<dbReference type="PROSITE" id="PS50053">
    <property type="entry name" value="UBIQUITIN_2"/>
    <property type="match status" value="1"/>
</dbReference>
<dbReference type="CDD" id="cd17039">
    <property type="entry name" value="Ubl_ubiquitin_like"/>
    <property type="match status" value="1"/>
</dbReference>
<dbReference type="InterPro" id="IPR029071">
    <property type="entry name" value="Ubiquitin-like_domsf"/>
</dbReference>
<dbReference type="Pfam" id="PF00240">
    <property type="entry name" value="ubiquitin"/>
    <property type="match status" value="1"/>
</dbReference>
<name>A0A9N8ZKU1_9GLOM</name>
<dbReference type="InterPro" id="IPR000626">
    <property type="entry name" value="Ubiquitin-like_dom"/>
</dbReference>